<dbReference type="SUPFAM" id="SSF51120">
    <property type="entry name" value="beta-Roll"/>
    <property type="match status" value="1"/>
</dbReference>
<reference evidence="3 4" key="1">
    <citation type="submission" date="2023-08" db="EMBL/GenBank/DDBJ databases">
        <title>The draft genome sequence of Paracraurococcus sp. LOR1-02.</title>
        <authorList>
            <person name="Kingkaew E."/>
            <person name="Tanasupawat S."/>
        </authorList>
    </citation>
    <scope>NUCLEOTIDE SEQUENCE [LARGE SCALE GENOMIC DNA]</scope>
    <source>
        <strain evidence="3 4">LOR1-02</strain>
    </source>
</reference>
<dbReference type="RefSeq" id="WP_305107284.1">
    <property type="nucleotide sequence ID" value="NZ_JAUTWS010000047.1"/>
</dbReference>
<dbReference type="Proteomes" id="UP001243009">
    <property type="component" value="Unassembled WGS sequence"/>
</dbReference>
<dbReference type="PANTHER" id="PTHR38340:SF1">
    <property type="entry name" value="S-LAYER PROTEIN"/>
    <property type="match status" value="1"/>
</dbReference>
<dbReference type="InterPro" id="IPR001343">
    <property type="entry name" value="Hemolysn_Ca-bd"/>
</dbReference>
<accession>A0ABT9E8C8</accession>
<proteinExistence type="predicted"/>
<evidence type="ECO:0000256" key="1">
    <source>
        <dbReference type="ARBA" id="ARBA00004613"/>
    </source>
</evidence>
<comment type="subcellular location">
    <subcellularLocation>
        <location evidence="1">Secreted</location>
    </subcellularLocation>
</comment>
<comment type="caution">
    <text evidence="3">The sequence shown here is derived from an EMBL/GenBank/DDBJ whole genome shotgun (WGS) entry which is preliminary data.</text>
</comment>
<dbReference type="InterPro" id="IPR011049">
    <property type="entry name" value="Serralysin-like_metalloprot_C"/>
</dbReference>
<dbReference type="Pfam" id="PF00353">
    <property type="entry name" value="HemolysinCabind"/>
    <property type="match status" value="2"/>
</dbReference>
<gene>
    <name evidence="3" type="ORF">Q7A36_29070</name>
</gene>
<protein>
    <recommendedName>
        <fullName evidence="5">Calcium-binding protein</fullName>
    </recommendedName>
</protein>
<evidence type="ECO:0008006" key="5">
    <source>
        <dbReference type="Google" id="ProtNLM"/>
    </source>
</evidence>
<dbReference type="InterPro" id="IPR018511">
    <property type="entry name" value="Hemolysin-typ_Ca-bd_CS"/>
</dbReference>
<dbReference type="PANTHER" id="PTHR38340">
    <property type="entry name" value="S-LAYER PROTEIN"/>
    <property type="match status" value="1"/>
</dbReference>
<dbReference type="EMBL" id="JAUTWS010000047">
    <property type="protein sequence ID" value="MDO9712429.1"/>
    <property type="molecule type" value="Genomic_DNA"/>
</dbReference>
<name>A0ABT9E8C8_9PROT</name>
<keyword evidence="2" id="KW-0964">Secreted</keyword>
<dbReference type="PROSITE" id="PS00330">
    <property type="entry name" value="HEMOLYSIN_CALCIUM"/>
    <property type="match status" value="2"/>
</dbReference>
<evidence type="ECO:0000313" key="4">
    <source>
        <dbReference type="Proteomes" id="UP001243009"/>
    </source>
</evidence>
<organism evidence="3 4">
    <name type="scientific">Paracraurococcus lichenis</name>
    <dbReference type="NCBI Taxonomy" id="3064888"/>
    <lineage>
        <taxon>Bacteria</taxon>
        <taxon>Pseudomonadati</taxon>
        <taxon>Pseudomonadota</taxon>
        <taxon>Alphaproteobacteria</taxon>
        <taxon>Acetobacterales</taxon>
        <taxon>Roseomonadaceae</taxon>
        <taxon>Paracraurococcus</taxon>
    </lineage>
</organism>
<keyword evidence="4" id="KW-1185">Reference proteome</keyword>
<evidence type="ECO:0000256" key="2">
    <source>
        <dbReference type="ARBA" id="ARBA00022525"/>
    </source>
</evidence>
<sequence length="230" mass="23427">MAFLRGTPGDDNLSGTPGPDIIAGLAGSDHLTGLAGDDSLIGGAGADVLSGLAGDDLLIGGPGNDELLGGYGRDTLLGGPGDDILEGNVGADLLVGGAGADRFFFAPTVIYDESARLQVADADTGFGPGKRDVILDFVQGEDTILLSYNTRDFSFGAPANPALPVFLGTAPFSGEDAALQVRYDIAHGRTVVEFLGPTLAAPLPDGETRFHGEIELAGVHHLTSQDLLLA</sequence>
<dbReference type="Gene3D" id="2.150.10.10">
    <property type="entry name" value="Serralysin-like metalloprotease, C-terminal"/>
    <property type="match status" value="2"/>
</dbReference>
<dbReference type="PRINTS" id="PR00313">
    <property type="entry name" value="CABNDNGRPT"/>
</dbReference>
<dbReference type="InterPro" id="IPR050557">
    <property type="entry name" value="RTX_toxin/Mannuronan_C5-epim"/>
</dbReference>
<evidence type="ECO:0000313" key="3">
    <source>
        <dbReference type="EMBL" id="MDO9712429.1"/>
    </source>
</evidence>